<proteinExistence type="predicted"/>
<gene>
    <name evidence="1" type="ORF">KUCAC02_011536</name>
</gene>
<reference evidence="1" key="1">
    <citation type="submission" date="2022-05" db="EMBL/GenBank/DDBJ databases">
        <title>Chromosome-level genome of Chaenocephalus aceratus.</title>
        <authorList>
            <person name="Park H."/>
        </authorList>
    </citation>
    <scope>NUCLEOTIDE SEQUENCE</scope>
    <source>
        <strain evidence="1">KU_202001</strain>
    </source>
</reference>
<organism evidence="1 2">
    <name type="scientific">Chaenocephalus aceratus</name>
    <name type="common">Blackfin icefish</name>
    <name type="synonym">Chaenichthys aceratus</name>
    <dbReference type="NCBI Taxonomy" id="36190"/>
    <lineage>
        <taxon>Eukaryota</taxon>
        <taxon>Metazoa</taxon>
        <taxon>Chordata</taxon>
        <taxon>Craniata</taxon>
        <taxon>Vertebrata</taxon>
        <taxon>Euteleostomi</taxon>
        <taxon>Actinopterygii</taxon>
        <taxon>Neopterygii</taxon>
        <taxon>Teleostei</taxon>
        <taxon>Neoteleostei</taxon>
        <taxon>Acanthomorphata</taxon>
        <taxon>Eupercaria</taxon>
        <taxon>Perciformes</taxon>
        <taxon>Notothenioidei</taxon>
        <taxon>Channichthyidae</taxon>
        <taxon>Chaenocephalus</taxon>
    </lineage>
</organism>
<evidence type="ECO:0000313" key="2">
    <source>
        <dbReference type="Proteomes" id="UP001057452"/>
    </source>
</evidence>
<keyword evidence="2" id="KW-1185">Reference proteome</keyword>
<comment type="caution">
    <text evidence="1">The sequence shown here is derived from an EMBL/GenBank/DDBJ whole genome shotgun (WGS) entry which is preliminary data.</text>
</comment>
<accession>A0ACB9WWN1</accession>
<evidence type="ECO:0000313" key="1">
    <source>
        <dbReference type="EMBL" id="KAI4818177.1"/>
    </source>
</evidence>
<sequence>MSLSKEHLPVASTAGRQPKCTRCRHHGIIVPQKGHVKSCPFVTCECWKCYPHHTEDQDHGRPEKSEESPD</sequence>
<name>A0ACB9WWN1_CHAAC</name>
<dbReference type="Proteomes" id="UP001057452">
    <property type="component" value="Chromosome 11"/>
</dbReference>
<dbReference type="EMBL" id="CM043795">
    <property type="protein sequence ID" value="KAI4818177.1"/>
    <property type="molecule type" value="Genomic_DNA"/>
</dbReference>
<protein>
    <submittedName>
        <fullName evidence="1">Uncharacterized protein</fullName>
    </submittedName>
</protein>